<dbReference type="AlphaFoldDB" id="A0A8T0GRE9"/>
<comment type="caution">
    <text evidence="1">The sequence shown here is derived from an EMBL/GenBank/DDBJ whole genome shotgun (WGS) entry which is preliminary data.</text>
</comment>
<evidence type="ECO:0000313" key="1">
    <source>
        <dbReference type="EMBL" id="KAG0562221.1"/>
    </source>
</evidence>
<sequence>MVKIELDPTQDVCMDNHFQAGVIVSKMKLVCLACGCRLTLSGARTTVESLEAGHTDTVICPGFENRLSCETRGCFVEMKHPYSVHITVASCHQSMVRVHQWGNMSTWVQGEGLSAQSRFVTLGVL</sequence>
<reference evidence="1" key="1">
    <citation type="submission" date="2020-06" db="EMBL/GenBank/DDBJ databases">
        <title>WGS assembly of Ceratodon purpureus strain R40.</title>
        <authorList>
            <person name="Carey S.B."/>
            <person name="Jenkins J."/>
            <person name="Shu S."/>
            <person name="Lovell J.T."/>
            <person name="Sreedasyam A."/>
            <person name="Maumus F."/>
            <person name="Tiley G.P."/>
            <person name="Fernandez-Pozo N."/>
            <person name="Barry K."/>
            <person name="Chen C."/>
            <person name="Wang M."/>
            <person name="Lipzen A."/>
            <person name="Daum C."/>
            <person name="Saski C.A."/>
            <person name="Payton A.C."/>
            <person name="Mcbreen J.C."/>
            <person name="Conrad R.E."/>
            <person name="Kollar L.M."/>
            <person name="Olsson S."/>
            <person name="Huttunen S."/>
            <person name="Landis J.B."/>
            <person name="Wickett N.J."/>
            <person name="Johnson M.G."/>
            <person name="Rensing S.A."/>
            <person name="Grimwood J."/>
            <person name="Schmutz J."/>
            <person name="Mcdaniel S.F."/>
        </authorList>
    </citation>
    <scope>NUCLEOTIDE SEQUENCE</scope>
    <source>
        <strain evidence="1">R40</strain>
    </source>
</reference>
<keyword evidence="2" id="KW-1185">Reference proteome</keyword>
<dbReference type="EMBL" id="CM026430">
    <property type="protein sequence ID" value="KAG0562221.1"/>
    <property type="molecule type" value="Genomic_DNA"/>
</dbReference>
<accession>A0A8T0GRE9</accession>
<proteinExistence type="predicted"/>
<gene>
    <name evidence="1" type="ORF">KC19_9G127500</name>
</gene>
<dbReference type="Proteomes" id="UP000822688">
    <property type="component" value="Chromosome 9"/>
</dbReference>
<evidence type="ECO:0000313" key="2">
    <source>
        <dbReference type="Proteomes" id="UP000822688"/>
    </source>
</evidence>
<name>A0A8T0GRE9_CERPU</name>
<organism evidence="1 2">
    <name type="scientific">Ceratodon purpureus</name>
    <name type="common">Fire moss</name>
    <name type="synonym">Dicranum purpureum</name>
    <dbReference type="NCBI Taxonomy" id="3225"/>
    <lineage>
        <taxon>Eukaryota</taxon>
        <taxon>Viridiplantae</taxon>
        <taxon>Streptophyta</taxon>
        <taxon>Embryophyta</taxon>
        <taxon>Bryophyta</taxon>
        <taxon>Bryophytina</taxon>
        <taxon>Bryopsida</taxon>
        <taxon>Dicranidae</taxon>
        <taxon>Pseudoditrichales</taxon>
        <taxon>Ditrichaceae</taxon>
        <taxon>Ceratodon</taxon>
    </lineage>
</organism>
<protein>
    <submittedName>
        <fullName evidence="1">Uncharacterized protein</fullName>
    </submittedName>
</protein>